<name>A0A5B7FTY6_PORTR</name>
<protein>
    <submittedName>
        <fullName evidence="2">Uncharacterized protein</fullName>
    </submittedName>
</protein>
<keyword evidence="3" id="KW-1185">Reference proteome</keyword>
<evidence type="ECO:0000313" key="2">
    <source>
        <dbReference type="EMBL" id="MPC48785.1"/>
    </source>
</evidence>
<dbReference type="AlphaFoldDB" id="A0A5B7FTY6"/>
<evidence type="ECO:0000313" key="3">
    <source>
        <dbReference type="Proteomes" id="UP000324222"/>
    </source>
</evidence>
<accession>A0A5B7FTY6</accession>
<reference evidence="2 3" key="1">
    <citation type="submission" date="2019-05" db="EMBL/GenBank/DDBJ databases">
        <title>Another draft genome of Portunus trituberculatus and its Hox gene families provides insights of decapod evolution.</title>
        <authorList>
            <person name="Jeong J.-H."/>
            <person name="Song I."/>
            <person name="Kim S."/>
            <person name="Choi T."/>
            <person name="Kim D."/>
            <person name="Ryu S."/>
            <person name="Kim W."/>
        </authorList>
    </citation>
    <scope>NUCLEOTIDE SEQUENCE [LARGE SCALE GENOMIC DNA]</scope>
    <source>
        <tissue evidence="2">Muscle</tissue>
    </source>
</reference>
<feature type="region of interest" description="Disordered" evidence="1">
    <location>
        <begin position="89"/>
        <end position="110"/>
    </location>
</feature>
<proteinExistence type="predicted"/>
<dbReference type="Proteomes" id="UP000324222">
    <property type="component" value="Unassembled WGS sequence"/>
</dbReference>
<feature type="compositionally biased region" description="Pro residues" evidence="1">
    <location>
        <begin position="90"/>
        <end position="102"/>
    </location>
</feature>
<organism evidence="2 3">
    <name type="scientific">Portunus trituberculatus</name>
    <name type="common">Swimming crab</name>
    <name type="synonym">Neptunus trituberculatus</name>
    <dbReference type="NCBI Taxonomy" id="210409"/>
    <lineage>
        <taxon>Eukaryota</taxon>
        <taxon>Metazoa</taxon>
        <taxon>Ecdysozoa</taxon>
        <taxon>Arthropoda</taxon>
        <taxon>Crustacea</taxon>
        <taxon>Multicrustacea</taxon>
        <taxon>Malacostraca</taxon>
        <taxon>Eumalacostraca</taxon>
        <taxon>Eucarida</taxon>
        <taxon>Decapoda</taxon>
        <taxon>Pleocyemata</taxon>
        <taxon>Brachyura</taxon>
        <taxon>Eubrachyura</taxon>
        <taxon>Portunoidea</taxon>
        <taxon>Portunidae</taxon>
        <taxon>Portuninae</taxon>
        <taxon>Portunus</taxon>
    </lineage>
</organism>
<sequence>MKRGRRQSGGLTYLYCVCLRWSRRKLAADDAPCGCEGWRGVSVQEDKEAAALQSAARDKVRSERQVTARWYILVQHMGAGRHTWAAQAFPPLPARPTPPTERPTPHTYTQTYRRGRKVLGG</sequence>
<dbReference type="EMBL" id="VSRR010008468">
    <property type="protein sequence ID" value="MPC48785.1"/>
    <property type="molecule type" value="Genomic_DNA"/>
</dbReference>
<comment type="caution">
    <text evidence="2">The sequence shown here is derived from an EMBL/GenBank/DDBJ whole genome shotgun (WGS) entry which is preliminary data.</text>
</comment>
<gene>
    <name evidence="2" type="ORF">E2C01_042568</name>
</gene>
<evidence type="ECO:0000256" key="1">
    <source>
        <dbReference type="SAM" id="MobiDB-lite"/>
    </source>
</evidence>